<dbReference type="Pfam" id="PF13489">
    <property type="entry name" value="Methyltransf_23"/>
    <property type="match status" value="1"/>
</dbReference>
<dbReference type="GO" id="GO:0009102">
    <property type="term" value="P:biotin biosynthetic process"/>
    <property type="evidence" value="ECO:0007669"/>
    <property type="project" value="UniProtKB-UniRule"/>
</dbReference>
<gene>
    <name evidence="5" type="primary">bioC</name>
    <name evidence="6" type="ORF">SAMN05444001_1136</name>
</gene>
<dbReference type="SUPFAM" id="SSF53335">
    <property type="entry name" value="S-adenosyl-L-methionine-dependent methyltransferases"/>
    <property type="match status" value="1"/>
</dbReference>
<sequence>MERDNQSIEPACIRQRFTRALNSYDRHAVAQQRISAEAAKILSLHLQPFGRCLEIGCGTGGFTRHLQRMLPNADWVLNDLCGESLAIAATHCNHSPQSIIGDAENTELGIGYDLIASTSAFQWFHDPLNFIKKLAGMQTKGGVLLFSTFSPGNLQEVKEAAGKGLSYPSGKQWEEWLAPFYNIEVCREEAIRLTFGSPLEVLRHLKYTGVTATHNGQWTRGMQEDFVRRYKQQFSTDNNQVTLTYRPLYLLAKRL</sequence>
<dbReference type="PANTHER" id="PTHR43861">
    <property type="entry name" value="TRANS-ACONITATE 2-METHYLTRANSFERASE-RELATED"/>
    <property type="match status" value="1"/>
</dbReference>
<comment type="similarity">
    <text evidence="5">Belongs to the methyltransferase superfamily.</text>
</comment>
<evidence type="ECO:0000256" key="3">
    <source>
        <dbReference type="ARBA" id="ARBA00022691"/>
    </source>
</evidence>
<dbReference type="GO" id="GO:0010340">
    <property type="term" value="F:carboxyl-O-methyltransferase activity"/>
    <property type="evidence" value="ECO:0007669"/>
    <property type="project" value="UniProtKB-UniRule"/>
</dbReference>
<evidence type="ECO:0000256" key="1">
    <source>
        <dbReference type="ARBA" id="ARBA00022603"/>
    </source>
</evidence>
<comment type="pathway">
    <text evidence="5">Cofactor biosynthesis; biotin biosynthesis.</text>
</comment>
<keyword evidence="1 5" id="KW-0489">Methyltransferase</keyword>
<dbReference type="HAMAP" id="MF_00835">
    <property type="entry name" value="BioC"/>
    <property type="match status" value="1"/>
</dbReference>
<protein>
    <recommendedName>
        <fullName evidence="5">Malonyl-[acyl-carrier protein] O-methyltransferase</fullName>
        <shortName evidence="5">Malonyl-ACP O-methyltransferase</shortName>
        <ecNumber evidence="5">2.1.1.197</ecNumber>
    </recommendedName>
    <alternativeName>
        <fullName evidence="5">Biotin synthesis protein BioC</fullName>
    </alternativeName>
</protein>
<comment type="caution">
    <text evidence="6">The sequence shown here is derived from an EMBL/GenBank/DDBJ whole genome shotgun (WGS) entry which is preliminary data.</text>
</comment>
<dbReference type="InterPro" id="IPR011814">
    <property type="entry name" value="BioC"/>
</dbReference>
<keyword evidence="2 5" id="KW-0808">Transferase</keyword>
<evidence type="ECO:0000256" key="4">
    <source>
        <dbReference type="ARBA" id="ARBA00022756"/>
    </source>
</evidence>
<dbReference type="UniPathway" id="UPA00078"/>
<dbReference type="Gene3D" id="3.40.50.150">
    <property type="entry name" value="Vaccinia Virus protein VP39"/>
    <property type="match status" value="1"/>
</dbReference>
<accession>A0A8G2F4T6</accession>
<comment type="function">
    <text evidence="5">Converts the free carboxyl group of a malonyl-thioester to its methyl ester by transfer of a methyl group from S-adenosyl-L-methionine (SAM). It allows to synthesize pimeloyl-ACP via the fatty acid synthetic pathway.</text>
</comment>
<keyword evidence="4 5" id="KW-0093">Biotin biosynthesis</keyword>
<dbReference type="EMBL" id="FNVS01000013">
    <property type="protein sequence ID" value="SEG03903.1"/>
    <property type="molecule type" value="Genomic_DNA"/>
</dbReference>
<dbReference type="NCBIfam" id="TIGR02072">
    <property type="entry name" value="BioC"/>
    <property type="match status" value="1"/>
</dbReference>
<dbReference type="GO" id="GO:0032259">
    <property type="term" value="P:methylation"/>
    <property type="evidence" value="ECO:0007669"/>
    <property type="project" value="UniProtKB-KW"/>
</dbReference>
<dbReference type="EC" id="2.1.1.197" evidence="5"/>
<name>A0A8G2F4T6_9BACT</name>
<dbReference type="RefSeq" id="WP_103983768.1">
    <property type="nucleotide sequence ID" value="NZ_FNVS01000013.1"/>
</dbReference>
<evidence type="ECO:0000256" key="2">
    <source>
        <dbReference type="ARBA" id="ARBA00022679"/>
    </source>
</evidence>
<dbReference type="AlphaFoldDB" id="A0A8G2F4T6"/>
<evidence type="ECO:0000313" key="7">
    <source>
        <dbReference type="Proteomes" id="UP000236725"/>
    </source>
</evidence>
<keyword evidence="7" id="KW-1185">Reference proteome</keyword>
<dbReference type="InterPro" id="IPR029063">
    <property type="entry name" value="SAM-dependent_MTases_sf"/>
</dbReference>
<dbReference type="Proteomes" id="UP000236725">
    <property type="component" value="Unassembled WGS sequence"/>
</dbReference>
<evidence type="ECO:0000256" key="5">
    <source>
        <dbReference type="HAMAP-Rule" id="MF_00835"/>
    </source>
</evidence>
<evidence type="ECO:0000313" key="6">
    <source>
        <dbReference type="EMBL" id="SEG03903.1"/>
    </source>
</evidence>
<proteinExistence type="inferred from homology"/>
<dbReference type="GO" id="GO:0102130">
    <property type="term" value="F:malonyl-CoA methyltransferase activity"/>
    <property type="evidence" value="ECO:0007669"/>
    <property type="project" value="UniProtKB-EC"/>
</dbReference>
<comment type="catalytic activity">
    <reaction evidence="5">
        <text>malonyl-[ACP] + S-adenosyl-L-methionine = malonyl-[ACP] methyl ester + S-adenosyl-L-homocysteine</text>
        <dbReference type="Rhea" id="RHEA:17105"/>
        <dbReference type="Rhea" id="RHEA-COMP:9623"/>
        <dbReference type="Rhea" id="RHEA-COMP:9954"/>
        <dbReference type="ChEBI" id="CHEBI:57856"/>
        <dbReference type="ChEBI" id="CHEBI:59789"/>
        <dbReference type="ChEBI" id="CHEBI:78449"/>
        <dbReference type="ChEBI" id="CHEBI:78845"/>
        <dbReference type="EC" id="2.1.1.197"/>
    </reaction>
</comment>
<keyword evidence="3 5" id="KW-0949">S-adenosyl-L-methionine</keyword>
<organism evidence="6 7">
    <name type="scientific">Parabacteroides chinchillae</name>
    <dbReference type="NCBI Taxonomy" id="871327"/>
    <lineage>
        <taxon>Bacteria</taxon>
        <taxon>Pseudomonadati</taxon>
        <taxon>Bacteroidota</taxon>
        <taxon>Bacteroidia</taxon>
        <taxon>Bacteroidales</taxon>
        <taxon>Tannerellaceae</taxon>
        <taxon>Parabacteroides</taxon>
    </lineage>
</organism>
<reference evidence="6 7" key="1">
    <citation type="submission" date="2016-10" db="EMBL/GenBank/DDBJ databases">
        <authorList>
            <person name="Varghese N."/>
            <person name="Submissions S."/>
        </authorList>
    </citation>
    <scope>NUCLEOTIDE SEQUENCE [LARGE SCALE GENOMIC DNA]</scope>
    <source>
        <strain evidence="6 7">DSM 29073</strain>
    </source>
</reference>
<dbReference type="CDD" id="cd02440">
    <property type="entry name" value="AdoMet_MTases"/>
    <property type="match status" value="1"/>
</dbReference>